<comment type="caution">
    <text evidence="1">The sequence shown here is derived from an EMBL/GenBank/DDBJ whole genome shotgun (WGS) entry which is preliminary data.</text>
</comment>
<gene>
    <name evidence="1" type="ORF">AAFF_G00170160</name>
</gene>
<protein>
    <submittedName>
        <fullName evidence="1">Uncharacterized protein</fullName>
    </submittedName>
</protein>
<evidence type="ECO:0000313" key="2">
    <source>
        <dbReference type="Proteomes" id="UP001221898"/>
    </source>
</evidence>
<accession>A0AAD7W6Z3</accession>
<dbReference type="Proteomes" id="UP001221898">
    <property type="component" value="Unassembled WGS sequence"/>
</dbReference>
<name>A0AAD7W6Z3_9TELE</name>
<keyword evidence="2" id="KW-1185">Reference proteome</keyword>
<dbReference type="EMBL" id="JAINUG010000227">
    <property type="protein sequence ID" value="KAJ8386546.1"/>
    <property type="molecule type" value="Genomic_DNA"/>
</dbReference>
<sequence length="114" mass="12339">MVSQFKNELSSQQNLFQKATKESEAAVLASFMGHLQGLRDPICSSSSLWSALTMPFPAEWEYCIANSCIDAACNGMHVMQHGHRGAHRHTAQGPAGFCLIGRSSPSSITVGISW</sequence>
<reference evidence="1" key="1">
    <citation type="journal article" date="2023" name="Science">
        <title>Genome structures resolve the early diversification of teleost fishes.</title>
        <authorList>
            <person name="Parey E."/>
            <person name="Louis A."/>
            <person name="Montfort J."/>
            <person name="Bouchez O."/>
            <person name="Roques C."/>
            <person name="Iampietro C."/>
            <person name="Lluch J."/>
            <person name="Castinel A."/>
            <person name="Donnadieu C."/>
            <person name="Desvignes T."/>
            <person name="Floi Bucao C."/>
            <person name="Jouanno E."/>
            <person name="Wen M."/>
            <person name="Mejri S."/>
            <person name="Dirks R."/>
            <person name="Jansen H."/>
            <person name="Henkel C."/>
            <person name="Chen W.J."/>
            <person name="Zahm M."/>
            <person name="Cabau C."/>
            <person name="Klopp C."/>
            <person name="Thompson A.W."/>
            <person name="Robinson-Rechavi M."/>
            <person name="Braasch I."/>
            <person name="Lecointre G."/>
            <person name="Bobe J."/>
            <person name="Postlethwait J.H."/>
            <person name="Berthelot C."/>
            <person name="Roest Crollius H."/>
            <person name="Guiguen Y."/>
        </authorList>
    </citation>
    <scope>NUCLEOTIDE SEQUENCE</scope>
    <source>
        <strain evidence="1">NC1722</strain>
    </source>
</reference>
<organism evidence="1 2">
    <name type="scientific">Aldrovandia affinis</name>
    <dbReference type="NCBI Taxonomy" id="143900"/>
    <lineage>
        <taxon>Eukaryota</taxon>
        <taxon>Metazoa</taxon>
        <taxon>Chordata</taxon>
        <taxon>Craniata</taxon>
        <taxon>Vertebrata</taxon>
        <taxon>Euteleostomi</taxon>
        <taxon>Actinopterygii</taxon>
        <taxon>Neopterygii</taxon>
        <taxon>Teleostei</taxon>
        <taxon>Notacanthiformes</taxon>
        <taxon>Halosauridae</taxon>
        <taxon>Aldrovandia</taxon>
    </lineage>
</organism>
<dbReference type="AlphaFoldDB" id="A0AAD7W6Z3"/>
<proteinExistence type="predicted"/>
<evidence type="ECO:0000313" key="1">
    <source>
        <dbReference type="EMBL" id="KAJ8386546.1"/>
    </source>
</evidence>